<sequence length="55" mass="6636">MMKEEEKQFYEINEDDLNWKNCGFCGGEITQVRKAFFKCINCDQEYIADEEDMKK</sequence>
<protein>
    <submittedName>
        <fullName evidence="1">Uncharacterized protein</fullName>
    </submittedName>
</protein>
<comment type="caution">
    <text evidence="1">The sequence shown here is derived from an EMBL/GenBank/DDBJ whole genome shotgun (WGS) entry which is preliminary data.</text>
</comment>
<reference evidence="1" key="1">
    <citation type="journal article" date="2015" name="Nature">
        <title>Complex archaea that bridge the gap between prokaryotes and eukaryotes.</title>
        <authorList>
            <person name="Spang A."/>
            <person name="Saw J.H."/>
            <person name="Jorgensen S.L."/>
            <person name="Zaremba-Niedzwiedzka K."/>
            <person name="Martijn J."/>
            <person name="Lind A.E."/>
            <person name="van Eijk R."/>
            <person name="Schleper C."/>
            <person name="Guy L."/>
            <person name="Ettema T.J."/>
        </authorList>
    </citation>
    <scope>NUCLEOTIDE SEQUENCE</scope>
</reference>
<proteinExistence type="predicted"/>
<name>A0A0F9TGI3_9ZZZZ</name>
<organism evidence="1">
    <name type="scientific">marine sediment metagenome</name>
    <dbReference type="NCBI Taxonomy" id="412755"/>
    <lineage>
        <taxon>unclassified sequences</taxon>
        <taxon>metagenomes</taxon>
        <taxon>ecological metagenomes</taxon>
    </lineage>
</organism>
<dbReference type="EMBL" id="LAZR01001697">
    <property type="protein sequence ID" value="KKN40573.1"/>
    <property type="molecule type" value="Genomic_DNA"/>
</dbReference>
<dbReference type="AlphaFoldDB" id="A0A0F9TGI3"/>
<evidence type="ECO:0000313" key="1">
    <source>
        <dbReference type="EMBL" id="KKN40573.1"/>
    </source>
</evidence>
<gene>
    <name evidence="1" type="ORF">LCGC14_0732090</name>
</gene>
<accession>A0A0F9TGI3</accession>